<dbReference type="GO" id="GO:0009279">
    <property type="term" value="C:cell outer membrane"/>
    <property type="evidence" value="ECO:0007669"/>
    <property type="project" value="UniProtKB-SubCell"/>
</dbReference>
<accession>A0A1I4JCJ1</accession>
<evidence type="ECO:0000256" key="3">
    <source>
        <dbReference type="ARBA" id="ARBA00023237"/>
    </source>
</evidence>
<dbReference type="EMBL" id="FOTQ01000001">
    <property type="protein sequence ID" value="SFL64265.1"/>
    <property type="molecule type" value="Genomic_DNA"/>
</dbReference>
<organism evidence="7 8">
    <name type="scientific">Shimia aestuarii</name>
    <dbReference type="NCBI Taxonomy" id="254406"/>
    <lineage>
        <taxon>Bacteria</taxon>
        <taxon>Pseudomonadati</taxon>
        <taxon>Pseudomonadota</taxon>
        <taxon>Alphaproteobacteria</taxon>
        <taxon>Rhodobacterales</taxon>
        <taxon>Roseobacteraceae</taxon>
    </lineage>
</organism>
<keyword evidence="3" id="KW-0998">Cell outer membrane</keyword>
<feature type="domain" description="OmpA-like" evidence="6">
    <location>
        <begin position="209"/>
        <end position="325"/>
    </location>
</feature>
<dbReference type="SUPFAM" id="SSF103088">
    <property type="entry name" value="OmpA-like"/>
    <property type="match status" value="1"/>
</dbReference>
<dbReference type="InterPro" id="IPR006665">
    <property type="entry name" value="OmpA-like"/>
</dbReference>
<evidence type="ECO:0000256" key="2">
    <source>
        <dbReference type="ARBA" id="ARBA00023136"/>
    </source>
</evidence>
<feature type="region of interest" description="Disordered" evidence="5">
    <location>
        <begin position="167"/>
        <end position="192"/>
    </location>
</feature>
<proteinExistence type="predicted"/>
<protein>
    <submittedName>
        <fullName evidence="7">OmpA-OmpF porin, OOP family</fullName>
    </submittedName>
</protein>
<evidence type="ECO:0000313" key="7">
    <source>
        <dbReference type="EMBL" id="SFL64265.1"/>
    </source>
</evidence>
<dbReference type="PROSITE" id="PS51123">
    <property type="entry name" value="OMPA_2"/>
    <property type="match status" value="1"/>
</dbReference>
<dbReference type="Proteomes" id="UP000199144">
    <property type="component" value="Unassembled WGS sequence"/>
</dbReference>
<evidence type="ECO:0000256" key="5">
    <source>
        <dbReference type="SAM" id="MobiDB-lite"/>
    </source>
</evidence>
<dbReference type="CDD" id="cd07185">
    <property type="entry name" value="OmpA_C-like"/>
    <property type="match status" value="1"/>
</dbReference>
<gene>
    <name evidence="7" type="ORF">SAMN04488042_101968</name>
</gene>
<keyword evidence="2 4" id="KW-0472">Membrane</keyword>
<name>A0A1I4JCJ1_9RHOB</name>
<dbReference type="PANTHER" id="PTHR30329:SF21">
    <property type="entry name" value="LIPOPROTEIN YIAD-RELATED"/>
    <property type="match status" value="1"/>
</dbReference>
<dbReference type="Pfam" id="PF00691">
    <property type="entry name" value="OmpA"/>
    <property type="match status" value="1"/>
</dbReference>
<dbReference type="InterPro" id="IPR036737">
    <property type="entry name" value="OmpA-like_sf"/>
</dbReference>
<dbReference type="PANTHER" id="PTHR30329">
    <property type="entry name" value="STATOR ELEMENT OF FLAGELLAR MOTOR COMPLEX"/>
    <property type="match status" value="1"/>
</dbReference>
<dbReference type="InterPro" id="IPR050330">
    <property type="entry name" value="Bact_OuterMem_StrucFunc"/>
</dbReference>
<evidence type="ECO:0000256" key="1">
    <source>
        <dbReference type="ARBA" id="ARBA00004442"/>
    </source>
</evidence>
<dbReference type="Gene3D" id="3.30.1330.60">
    <property type="entry name" value="OmpA-like domain"/>
    <property type="match status" value="1"/>
</dbReference>
<dbReference type="PRINTS" id="PR01021">
    <property type="entry name" value="OMPADOMAIN"/>
</dbReference>
<reference evidence="7 8" key="1">
    <citation type="submission" date="2016-10" db="EMBL/GenBank/DDBJ databases">
        <authorList>
            <person name="de Groot N.N."/>
        </authorList>
    </citation>
    <scope>NUCLEOTIDE SEQUENCE [LARGE SCALE GENOMIC DNA]</scope>
    <source>
        <strain evidence="7 8">DSM 15283</strain>
    </source>
</reference>
<evidence type="ECO:0000313" key="8">
    <source>
        <dbReference type="Proteomes" id="UP000199144"/>
    </source>
</evidence>
<comment type="subcellular location">
    <subcellularLocation>
        <location evidence="1">Cell outer membrane</location>
    </subcellularLocation>
</comment>
<dbReference type="AlphaFoldDB" id="A0A1I4JCJ1"/>
<evidence type="ECO:0000256" key="4">
    <source>
        <dbReference type="PROSITE-ProRule" id="PRU00473"/>
    </source>
</evidence>
<sequence>MKRGLAISLAVWPGLAAGFEPVLPEGAQLLGDVRSAQGFYAVPTGPFTNDEVPSDRLPGAVMRRSWRIPSGFAGTGAMAADLTAQLLSAGYDIVFSCDAELCGGFDFRFNTEVLPPPEMFVDLSDYQFTSGFRDGDSGPEGVGVLVSRTAQAGMVQVIEVSPAPFETQEARVGDEPSTPRIGTTGPARQDTTLRPDVVDADSIPLWLERTGHIVLSDLEFETGSSRLGAGPFRSLDSLAAYLNADTTRRVALVGHTDSEGSLAQNSELSRKRAVAVQARLVEAYGVGAGQLEAQGVGFLSPIASNLTEEGRNANRRVEAVLLNTE</sequence>
<evidence type="ECO:0000259" key="6">
    <source>
        <dbReference type="PROSITE" id="PS51123"/>
    </source>
</evidence>
<dbReference type="InterPro" id="IPR006664">
    <property type="entry name" value="OMP_bac"/>
</dbReference>
<keyword evidence="8" id="KW-1185">Reference proteome</keyword>
<dbReference type="RefSeq" id="WP_093091379.1">
    <property type="nucleotide sequence ID" value="NZ_FOTQ01000001.1"/>
</dbReference>
<dbReference type="OrthoDB" id="9792021at2"/>
<dbReference type="STRING" id="254406.SAMN04488042_101968"/>